<keyword evidence="1" id="KW-0472">Membrane</keyword>
<sequence length="234" mass="25708">MEDNDDMVLLRDAMDRTTDGLPPLPDLAPFAVREGRRRRARARFAVGAAAFGVLAVGGLGLTLLPSPGTDVAGVAKHIDAEAEAERERATEHQRKTAALLDELLPAKVTDIRPVEGQVAEYRITVDGRPFIMTVSVRPMSASLIQDCHCEKDTKLKTVQIVDWADFKAAQYWYGKSRVTLSVFGWGTAVPLKARDLSAVTRDPRFMELVKARNAHPLEPEEPLGGGLTRPRTKL</sequence>
<protein>
    <submittedName>
        <fullName evidence="2">Uncharacterized protein</fullName>
    </submittedName>
</protein>
<gene>
    <name evidence="2" type="ORF">SGA01_66470</name>
</gene>
<dbReference type="OrthoDB" id="4264522at2"/>
<dbReference type="RefSeq" id="WP_141301161.1">
    <property type="nucleotide sequence ID" value="NZ_BJMN01000050.1"/>
</dbReference>
<dbReference type="Proteomes" id="UP000315226">
    <property type="component" value="Unassembled WGS sequence"/>
</dbReference>
<organism evidence="2 3">
    <name type="scientific">Streptomyces gardneri</name>
    <dbReference type="NCBI Taxonomy" id="66892"/>
    <lineage>
        <taxon>Bacteria</taxon>
        <taxon>Bacillati</taxon>
        <taxon>Actinomycetota</taxon>
        <taxon>Actinomycetes</taxon>
        <taxon>Kitasatosporales</taxon>
        <taxon>Streptomycetaceae</taxon>
        <taxon>Streptomyces</taxon>
    </lineage>
</organism>
<keyword evidence="3" id="KW-1185">Reference proteome</keyword>
<evidence type="ECO:0000313" key="2">
    <source>
        <dbReference type="EMBL" id="GEB61042.1"/>
    </source>
</evidence>
<keyword evidence="1" id="KW-0812">Transmembrane</keyword>
<evidence type="ECO:0000256" key="1">
    <source>
        <dbReference type="SAM" id="Phobius"/>
    </source>
</evidence>
<accession>A0A4Y3RU15</accession>
<proteinExistence type="predicted"/>
<name>A0A4Y3RU15_9ACTN</name>
<comment type="caution">
    <text evidence="2">The sequence shown here is derived from an EMBL/GenBank/DDBJ whole genome shotgun (WGS) entry which is preliminary data.</text>
</comment>
<evidence type="ECO:0000313" key="3">
    <source>
        <dbReference type="Proteomes" id="UP000315226"/>
    </source>
</evidence>
<dbReference type="EMBL" id="BJMN01000050">
    <property type="protein sequence ID" value="GEB61042.1"/>
    <property type="molecule type" value="Genomic_DNA"/>
</dbReference>
<feature type="transmembrane region" description="Helical" evidence="1">
    <location>
        <begin position="44"/>
        <end position="64"/>
    </location>
</feature>
<dbReference type="AlphaFoldDB" id="A0A4Y3RU15"/>
<reference evidence="2 3" key="1">
    <citation type="submission" date="2019-06" db="EMBL/GenBank/DDBJ databases">
        <title>Whole genome shotgun sequence of Streptomyces gardneri NBRC 12865.</title>
        <authorList>
            <person name="Hosoyama A."/>
            <person name="Uohara A."/>
            <person name="Ohji S."/>
            <person name="Ichikawa N."/>
        </authorList>
    </citation>
    <scope>NUCLEOTIDE SEQUENCE [LARGE SCALE GENOMIC DNA]</scope>
    <source>
        <strain evidence="2 3">NBRC 12865</strain>
    </source>
</reference>
<keyword evidence="1" id="KW-1133">Transmembrane helix</keyword>